<dbReference type="SUPFAM" id="SSF81336">
    <property type="entry name" value="F1F0 ATP synthase subunit A"/>
    <property type="match status" value="1"/>
</dbReference>
<comment type="similarity">
    <text evidence="2">Belongs to the ATPase A chain family.</text>
</comment>
<keyword evidence="11" id="KW-0066">ATP synthesis</keyword>
<evidence type="ECO:0000256" key="8">
    <source>
        <dbReference type="ARBA" id="ARBA00022989"/>
    </source>
</evidence>
<dbReference type="EMBL" id="KC993198">
    <property type="protein sequence ID" value="AGS44541.1"/>
    <property type="molecule type" value="Genomic_DNA"/>
</dbReference>
<dbReference type="FunFam" id="1.20.120.220:FF:000003">
    <property type="entry name" value="ATP synthase subunit a"/>
    <property type="match status" value="1"/>
</dbReference>
<comment type="subcellular location">
    <subcellularLocation>
        <location evidence="1 12">Mitochondrion inner membrane</location>
        <topology evidence="1 12">Multi-pass membrane protein</topology>
    </subcellularLocation>
</comment>
<evidence type="ECO:0000256" key="10">
    <source>
        <dbReference type="ARBA" id="ARBA00023136"/>
    </source>
</evidence>
<evidence type="ECO:0000256" key="1">
    <source>
        <dbReference type="ARBA" id="ARBA00004448"/>
    </source>
</evidence>
<proteinExistence type="inferred from homology"/>
<dbReference type="PRINTS" id="PR00123">
    <property type="entry name" value="ATPASEA"/>
</dbReference>
<evidence type="ECO:0000256" key="9">
    <source>
        <dbReference type="ARBA" id="ARBA00023065"/>
    </source>
</evidence>
<dbReference type="GO" id="GO:0005743">
    <property type="term" value="C:mitochondrial inner membrane"/>
    <property type="evidence" value="ECO:0007669"/>
    <property type="project" value="UniProtKB-SubCell"/>
</dbReference>
<gene>
    <name evidence="14" type="primary">atp6</name>
</gene>
<feature type="transmembrane region" description="Helical" evidence="13">
    <location>
        <begin position="139"/>
        <end position="162"/>
    </location>
</feature>
<feature type="transmembrane region" description="Helical" evidence="13">
    <location>
        <begin position="183"/>
        <end position="204"/>
    </location>
</feature>
<dbReference type="PROSITE" id="PS00449">
    <property type="entry name" value="ATPASE_A"/>
    <property type="match status" value="1"/>
</dbReference>
<evidence type="ECO:0000256" key="6">
    <source>
        <dbReference type="ARBA" id="ARBA00022692"/>
    </source>
</evidence>
<feature type="transmembrane region" description="Helical" evidence="13">
    <location>
        <begin position="58"/>
        <end position="75"/>
    </location>
</feature>
<dbReference type="InterPro" id="IPR023011">
    <property type="entry name" value="ATP_synth_F0_asu_AS"/>
</dbReference>
<dbReference type="GeneID" id="16695184"/>
<dbReference type="HAMAP" id="MF_01393">
    <property type="entry name" value="ATP_synth_a_bact"/>
    <property type="match status" value="1"/>
</dbReference>
<evidence type="ECO:0000256" key="4">
    <source>
        <dbReference type="ARBA" id="ARBA00022448"/>
    </source>
</evidence>
<dbReference type="RefSeq" id="YP_008475219.1">
    <property type="nucleotide sequence ID" value="NC_022172.1"/>
</dbReference>
<feature type="transmembrane region" description="Helical" evidence="13">
    <location>
        <begin position="112"/>
        <end position="133"/>
    </location>
</feature>
<evidence type="ECO:0000256" key="5">
    <source>
        <dbReference type="ARBA" id="ARBA00022547"/>
    </source>
</evidence>
<sequence>MYYSPLDQFIVKPLLMISESLTVSITNFTLYLMLVVTLIIITYGLVRSGTLVSTRWGIAVISLYDTILNLVIGQIGRRAGYYYPLVYTVFNVILLANLVSMVPYSFAATGQLVPVIGLSLALWIGNVVLGLYLHGLGFFALFVPGGTPLPLVPVLVLIECLSYCSRAISLGLRLGANILSGHLLMLILGGLIIGLMSSSIFGFILGVVPIAGVVAITILEFGIAIIQAYVFSILLSGYIKDSVDLH</sequence>
<dbReference type="Gene3D" id="1.20.120.220">
    <property type="entry name" value="ATP synthase, F0 complex, subunit A"/>
    <property type="match status" value="1"/>
</dbReference>
<feature type="transmembrane region" description="Helical" evidence="13">
    <location>
        <begin position="81"/>
        <end position="100"/>
    </location>
</feature>
<keyword evidence="7" id="KW-0375">Hydrogen ion transport</keyword>
<dbReference type="PANTHER" id="PTHR11410">
    <property type="entry name" value="ATP SYNTHASE SUBUNIT A"/>
    <property type="match status" value="1"/>
</dbReference>
<dbReference type="AlphaFoldDB" id="S5U621"/>
<accession>S5U621</accession>
<evidence type="ECO:0000256" key="7">
    <source>
        <dbReference type="ARBA" id="ARBA00022781"/>
    </source>
</evidence>
<dbReference type="NCBIfam" id="TIGR01131">
    <property type="entry name" value="ATP_synt_6_or_A"/>
    <property type="match status" value="1"/>
</dbReference>
<keyword evidence="4" id="KW-0813">Transport</keyword>
<organism evidence="14">
    <name type="scientific">Candida corydali</name>
    <dbReference type="NCBI Taxonomy" id="391826"/>
    <lineage>
        <taxon>Eukaryota</taxon>
        <taxon>Fungi</taxon>
        <taxon>Dikarya</taxon>
        <taxon>Ascomycota</taxon>
        <taxon>Saccharomycotina</taxon>
        <taxon>Pichiomycetes</taxon>
        <taxon>Debaryomycetaceae</taxon>
        <taxon>Candida/Lodderomyces clade</taxon>
        <taxon>Candida</taxon>
    </lineage>
</organism>
<keyword evidence="6 13" id="KW-0812">Transmembrane</keyword>
<name>S5U621_9ASCO</name>
<reference evidence="14" key="1">
    <citation type="submission" date="2013-04" db="EMBL/GenBank/DDBJ databases">
        <authorList>
            <person name="Pfeiffer I."/>
            <person name="Hegedusova E."/>
            <person name="Brejova B."/>
            <person name="Nosek J."/>
        </authorList>
    </citation>
    <scope>NUCLEOTIDE SEQUENCE</scope>
    <source>
        <strain evidence="14">NRRL Y-27910</strain>
    </source>
</reference>
<keyword evidence="5" id="KW-0138">CF(0)</keyword>
<dbReference type="InterPro" id="IPR035908">
    <property type="entry name" value="F0_ATP_A_sf"/>
</dbReference>
<evidence type="ECO:0000256" key="2">
    <source>
        <dbReference type="ARBA" id="ARBA00006810"/>
    </source>
</evidence>
<keyword evidence="10 13" id="KW-0472">Membrane</keyword>
<dbReference type="InterPro" id="IPR000568">
    <property type="entry name" value="ATP_synth_F0_asu"/>
</dbReference>
<feature type="transmembrane region" description="Helical" evidence="13">
    <location>
        <begin position="28"/>
        <end position="46"/>
    </location>
</feature>
<feature type="transmembrane region" description="Helical" evidence="13">
    <location>
        <begin position="210"/>
        <end position="235"/>
    </location>
</feature>
<evidence type="ECO:0000256" key="3">
    <source>
        <dbReference type="ARBA" id="ARBA00021312"/>
    </source>
</evidence>
<evidence type="ECO:0000256" key="11">
    <source>
        <dbReference type="ARBA" id="ARBA00023310"/>
    </source>
</evidence>
<dbReference type="GO" id="GO:0046933">
    <property type="term" value="F:proton-transporting ATP synthase activity, rotational mechanism"/>
    <property type="evidence" value="ECO:0007669"/>
    <property type="project" value="TreeGrafter"/>
</dbReference>
<protein>
    <recommendedName>
        <fullName evidence="3 12">ATP synthase subunit a</fullName>
    </recommendedName>
</protein>
<keyword evidence="14" id="KW-0496">Mitochondrion</keyword>
<dbReference type="GO" id="GO:0045259">
    <property type="term" value="C:proton-transporting ATP synthase complex"/>
    <property type="evidence" value="ECO:0007669"/>
    <property type="project" value="UniProtKB-KW"/>
</dbReference>
<dbReference type="Pfam" id="PF00119">
    <property type="entry name" value="ATP-synt_A"/>
    <property type="match status" value="1"/>
</dbReference>
<evidence type="ECO:0000256" key="12">
    <source>
        <dbReference type="RuleBase" id="RU004450"/>
    </source>
</evidence>
<dbReference type="PANTHER" id="PTHR11410:SF0">
    <property type="entry name" value="ATP SYNTHASE SUBUNIT A"/>
    <property type="match status" value="1"/>
</dbReference>
<evidence type="ECO:0000256" key="13">
    <source>
        <dbReference type="SAM" id="Phobius"/>
    </source>
</evidence>
<keyword evidence="9" id="KW-0406">Ion transport</keyword>
<dbReference type="InterPro" id="IPR045083">
    <property type="entry name" value="ATP_synth_F0_asu_bact/mt"/>
</dbReference>
<evidence type="ECO:0000313" key="14">
    <source>
        <dbReference type="EMBL" id="AGS44541.1"/>
    </source>
</evidence>
<geneLocation type="mitochondrion" evidence="14"/>
<dbReference type="CDD" id="cd00310">
    <property type="entry name" value="ATP-synt_Fo_a_6"/>
    <property type="match status" value="1"/>
</dbReference>
<keyword evidence="8 13" id="KW-1133">Transmembrane helix</keyword>